<comment type="caution">
    <text evidence="2">The sequence shown here is derived from an EMBL/GenBank/DDBJ whole genome shotgun (WGS) entry which is preliminary data.</text>
</comment>
<reference evidence="2 3" key="1">
    <citation type="submission" date="2021-08" db="EMBL/GenBank/DDBJ databases">
        <title>Draft genome sequence of Spirulina subsalsa with high tolerance to salinity and hype-accumulation of phycocyanin.</title>
        <authorList>
            <person name="Pei H."/>
            <person name="Jiang L."/>
        </authorList>
    </citation>
    <scope>NUCLEOTIDE SEQUENCE [LARGE SCALE GENOMIC DNA]</scope>
    <source>
        <strain evidence="2 3">FACHB-351</strain>
    </source>
</reference>
<dbReference type="RefSeq" id="WP_265264769.1">
    <property type="nucleotide sequence ID" value="NZ_JAIHOM010000051.1"/>
</dbReference>
<evidence type="ECO:0000313" key="2">
    <source>
        <dbReference type="EMBL" id="MCW6036943.1"/>
    </source>
</evidence>
<name>A0ABT3L618_9CYAN</name>
<dbReference type="Proteomes" id="UP001526426">
    <property type="component" value="Unassembled WGS sequence"/>
</dbReference>
<evidence type="ECO:0008006" key="4">
    <source>
        <dbReference type="Google" id="ProtNLM"/>
    </source>
</evidence>
<proteinExistence type="predicted"/>
<protein>
    <recommendedName>
        <fullName evidence="4">Glycosyltransferase RgtA/B/C/D-like domain-containing protein</fullName>
    </recommendedName>
</protein>
<keyword evidence="1" id="KW-0812">Transmembrane</keyword>
<keyword evidence="1" id="KW-1133">Transmembrane helix</keyword>
<keyword evidence="1" id="KW-0472">Membrane</keyword>
<sequence length="186" mass="21180">MNIHSFKTVKSPDLFNNLLIYLKVNWALTIAIFLAISVRLTFWIYTDRTWEDALITTTHAMSAAEGIGLTHHAGEPPIHGFTSVLSVLIPLVAEVTVSGSGIFFLKLCSVIASVFTLIYAHCIAKKYDLDQWSILFILVFLACDYQHIFYGMAGVDQHFKSDVDLSYLFLSYSNIDQEFWLMRRED</sequence>
<keyword evidence="3" id="KW-1185">Reference proteome</keyword>
<evidence type="ECO:0000256" key="1">
    <source>
        <dbReference type="SAM" id="Phobius"/>
    </source>
</evidence>
<feature type="transmembrane region" description="Helical" evidence="1">
    <location>
        <begin position="132"/>
        <end position="153"/>
    </location>
</feature>
<evidence type="ECO:0000313" key="3">
    <source>
        <dbReference type="Proteomes" id="UP001526426"/>
    </source>
</evidence>
<feature type="transmembrane region" description="Helical" evidence="1">
    <location>
        <begin position="101"/>
        <end position="120"/>
    </location>
</feature>
<feature type="transmembrane region" description="Helical" evidence="1">
    <location>
        <begin position="20"/>
        <end position="45"/>
    </location>
</feature>
<accession>A0ABT3L618</accession>
<gene>
    <name evidence="2" type="ORF">K4A83_11805</name>
</gene>
<organism evidence="2 3">
    <name type="scientific">Spirulina subsalsa FACHB-351</name>
    <dbReference type="NCBI Taxonomy" id="234711"/>
    <lineage>
        <taxon>Bacteria</taxon>
        <taxon>Bacillati</taxon>
        <taxon>Cyanobacteriota</taxon>
        <taxon>Cyanophyceae</taxon>
        <taxon>Spirulinales</taxon>
        <taxon>Spirulinaceae</taxon>
        <taxon>Spirulina</taxon>
    </lineage>
</organism>
<dbReference type="EMBL" id="JAIHOM010000051">
    <property type="protein sequence ID" value="MCW6036943.1"/>
    <property type="molecule type" value="Genomic_DNA"/>
</dbReference>